<dbReference type="AlphaFoldDB" id="A0A7S4HAD2"/>
<feature type="region of interest" description="Disordered" evidence="1">
    <location>
        <begin position="562"/>
        <end position="583"/>
    </location>
</feature>
<accession>A0A7S4HAD2</accession>
<feature type="compositionally biased region" description="Basic and acidic residues" evidence="1">
    <location>
        <begin position="16"/>
        <end position="26"/>
    </location>
</feature>
<dbReference type="InterPro" id="IPR051291">
    <property type="entry name" value="CIMAP"/>
</dbReference>
<feature type="compositionally biased region" description="Polar residues" evidence="1">
    <location>
        <begin position="1"/>
        <end position="15"/>
    </location>
</feature>
<reference evidence="2" key="1">
    <citation type="submission" date="2021-01" db="EMBL/GenBank/DDBJ databases">
        <authorList>
            <person name="Corre E."/>
            <person name="Pelletier E."/>
            <person name="Niang G."/>
            <person name="Scheremetjew M."/>
            <person name="Finn R."/>
            <person name="Kale V."/>
            <person name="Holt S."/>
            <person name="Cochrane G."/>
            <person name="Meng A."/>
            <person name="Brown T."/>
            <person name="Cohen L."/>
        </authorList>
    </citation>
    <scope>NUCLEOTIDE SEQUENCE</scope>
    <source>
        <strain evidence="2">CCMP 2712</strain>
    </source>
</reference>
<feature type="region of interest" description="Disordered" evidence="1">
    <location>
        <begin position="81"/>
        <end position="109"/>
    </location>
</feature>
<dbReference type="PANTHER" id="PTHR21580">
    <property type="entry name" value="SHIPPO-1-RELATED"/>
    <property type="match status" value="1"/>
</dbReference>
<feature type="compositionally biased region" description="Basic and acidic residues" evidence="1">
    <location>
        <begin position="447"/>
        <end position="464"/>
    </location>
</feature>
<proteinExistence type="predicted"/>
<dbReference type="InterPro" id="IPR010736">
    <property type="entry name" value="SHIPPO-rpt"/>
</dbReference>
<gene>
    <name evidence="2" type="ORF">GTHE00462_LOCUS1941</name>
</gene>
<protein>
    <submittedName>
        <fullName evidence="2">Uncharacterized protein</fullName>
    </submittedName>
</protein>
<feature type="compositionally biased region" description="Polar residues" evidence="1">
    <location>
        <begin position="27"/>
        <end position="40"/>
    </location>
</feature>
<feature type="compositionally biased region" description="Basic and acidic residues" evidence="1">
    <location>
        <begin position="562"/>
        <end position="571"/>
    </location>
</feature>
<feature type="region of interest" description="Disordered" evidence="1">
    <location>
        <begin position="438"/>
        <end position="464"/>
    </location>
</feature>
<feature type="compositionally biased region" description="Basic and acidic residues" evidence="1">
    <location>
        <begin position="42"/>
        <end position="52"/>
    </location>
</feature>
<evidence type="ECO:0000256" key="1">
    <source>
        <dbReference type="SAM" id="MobiDB-lite"/>
    </source>
</evidence>
<evidence type="ECO:0000313" key="2">
    <source>
        <dbReference type="EMBL" id="CAE2192630.1"/>
    </source>
</evidence>
<feature type="region of interest" description="Disordered" evidence="1">
    <location>
        <begin position="347"/>
        <end position="412"/>
    </location>
</feature>
<feature type="region of interest" description="Disordered" evidence="1">
    <location>
        <begin position="1"/>
        <end position="59"/>
    </location>
</feature>
<sequence>MAEQPQGTSSITNLELQHHGQGEKRAQAQSMAATPESLSHATKHDVSGERGGARSLMKGSLSVESLSSVAIRPKTSFESCSHLRDTRSTDFSSLGHARSRPRTSSPQKYLVFGTRGGKISTANVKTEIDWAVHRSRSLPGPGAYFEEVGSSLNLSGGRFNMSRPKSDIDWQGYSASKIPGPGDYNTIEPVKVSGGRFSTARPKSAVETLIRMSSQIPGPGHYNVPSSSGIEGGRMSNANPKTEIEWTILRAKDIPGPGQYNVRRDLKTSGGKFNMSRPKSEIDWVMYTAAQRPGPQQYQSYHTPKIGGGKFSTARPKTELDWIIYKSKEEPGPGDYNVNLLDIARMTGSSRQAPEPEARSKTRKSSGESQKQLERSNAVLSSSLPLTEVKRSSRHARPLRPQDDPGVPDDPRKLLEKVETRAENRNLHGEKQALQVEVGEQPHPATRHLEARRASEEQQGGDERMAERSHVKRAQTHASPHRLFHLHPYAARVDERTHKKTKTVKTKDELRSEALRRYQIKLRNDAKQLLDVAMQNEDVRKALAHVTGFEKISQYVEKYAAERQRESRDLKSNLTDLDGSQRF</sequence>
<name>A0A7S4HAD2_GUITH</name>
<dbReference type="Pfam" id="PF07004">
    <property type="entry name" value="SHIPPO-rpt"/>
    <property type="match status" value="2"/>
</dbReference>
<dbReference type="EMBL" id="HBKN01002250">
    <property type="protein sequence ID" value="CAE2192630.1"/>
    <property type="molecule type" value="Transcribed_RNA"/>
</dbReference>
<organism evidence="2">
    <name type="scientific">Guillardia theta</name>
    <name type="common">Cryptophyte</name>
    <name type="synonym">Cryptomonas phi</name>
    <dbReference type="NCBI Taxonomy" id="55529"/>
    <lineage>
        <taxon>Eukaryota</taxon>
        <taxon>Cryptophyceae</taxon>
        <taxon>Pyrenomonadales</taxon>
        <taxon>Geminigeraceae</taxon>
        <taxon>Guillardia</taxon>
    </lineage>
</organism>